<gene>
    <name evidence="2" type="ORF">FHS48_000735</name>
</gene>
<protein>
    <submittedName>
        <fullName evidence="2">Uncharacterized protein</fullName>
    </submittedName>
</protein>
<keyword evidence="1" id="KW-0472">Membrane</keyword>
<keyword evidence="1" id="KW-1133">Transmembrane helix</keyword>
<evidence type="ECO:0000313" key="2">
    <source>
        <dbReference type="EMBL" id="MBB6209333.1"/>
    </source>
</evidence>
<evidence type="ECO:0000256" key="1">
    <source>
        <dbReference type="SAM" id="Phobius"/>
    </source>
</evidence>
<name>A0A7W9ZD59_NOVIT</name>
<dbReference type="AlphaFoldDB" id="A0A7W9ZD59"/>
<proteinExistence type="predicted"/>
<organism evidence="2 3">
    <name type="scientific">Novispirillum itersonii</name>
    <name type="common">Aquaspirillum itersonii</name>
    <dbReference type="NCBI Taxonomy" id="189"/>
    <lineage>
        <taxon>Bacteria</taxon>
        <taxon>Pseudomonadati</taxon>
        <taxon>Pseudomonadota</taxon>
        <taxon>Alphaproteobacteria</taxon>
        <taxon>Rhodospirillales</taxon>
        <taxon>Novispirillaceae</taxon>
        <taxon>Novispirillum</taxon>
    </lineage>
</organism>
<evidence type="ECO:0000313" key="3">
    <source>
        <dbReference type="Proteomes" id="UP000544872"/>
    </source>
</evidence>
<reference evidence="2 3" key="1">
    <citation type="submission" date="2020-08" db="EMBL/GenBank/DDBJ databases">
        <title>Genomic Encyclopedia of Type Strains, Phase IV (KMG-IV): sequencing the most valuable type-strain genomes for metagenomic binning, comparative biology and taxonomic classification.</title>
        <authorList>
            <person name="Goeker M."/>
        </authorList>
    </citation>
    <scope>NUCLEOTIDE SEQUENCE [LARGE SCALE GENOMIC DNA]</scope>
    <source>
        <strain evidence="2 3">DSM 11590</strain>
    </source>
</reference>
<dbReference type="EMBL" id="JACIIX010000002">
    <property type="protein sequence ID" value="MBB6209333.1"/>
    <property type="molecule type" value="Genomic_DNA"/>
</dbReference>
<dbReference type="Proteomes" id="UP000544872">
    <property type="component" value="Unassembled WGS sequence"/>
</dbReference>
<sequence>MIPALRQWSLTVKMGAFGVGIALLLWLSMASLIRALPTDSGAPVLTGGDLLLGTVVAAALLGGVGALFGYLGDQSGRP</sequence>
<dbReference type="RefSeq" id="WP_184261532.1">
    <property type="nucleotide sequence ID" value="NZ_JACIIX010000002.1"/>
</dbReference>
<keyword evidence="3" id="KW-1185">Reference proteome</keyword>
<keyword evidence="1" id="KW-0812">Transmembrane</keyword>
<accession>A0A7W9ZD59</accession>
<feature type="transmembrane region" description="Helical" evidence="1">
    <location>
        <begin position="51"/>
        <end position="71"/>
    </location>
</feature>
<comment type="caution">
    <text evidence="2">The sequence shown here is derived from an EMBL/GenBank/DDBJ whole genome shotgun (WGS) entry which is preliminary data.</text>
</comment>